<gene>
    <name evidence="1" type="ORF">HPB49_002918</name>
</gene>
<protein>
    <submittedName>
        <fullName evidence="1">Uncharacterized protein</fullName>
    </submittedName>
</protein>
<keyword evidence="2" id="KW-1185">Reference proteome</keyword>
<organism evidence="1 2">
    <name type="scientific">Dermacentor silvarum</name>
    <name type="common">Tick</name>
    <dbReference type="NCBI Taxonomy" id="543639"/>
    <lineage>
        <taxon>Eukaryota</taxon>
        <taxon>Metazoa</taxon>
        <taxon>Ecdysozoa</taxon>
        <taxon>Arthropoda</taxon>
        <taxon>Chelicerata</taxon>
        <taxon>Arachnida</taxon>
        <taxon>Acari</taxon>
        <taxon>Parasitiformes</taxon>
        <taxon>Ixodida</taxon>
        <taxon>Ixodoidea</taxon>
        <taxon>Ixodidae</taxon>
        <taxon>Rhipicephalinae</taxon>
        <taxon>Dermacentor</taxon>
    </lineage>
</organism>
<evidence type="ECO:0000313" key="2">
    <source>
        <dbReference type="Proteomes" id="UP000821865"/>
    </source>
</evidence>
<sequence length="245" mass="27077">MQVSLLEDVIGSFDNSSLTLELRDNLSALLGLLPANLTAGPKVERERQWVLSAGTQLAYALLFGIVVLVAVCGNSLVVWSVVSHRRMRTVTNQFLVNLSVADFMTAVFNAAFNFVYMLESHWTFGEPYCVFSNFVANLTVACSAFTMAAMSIDRRLLQKPDNEIAKNSQLAKDNGELHARCDAMEKKTLDHEKRLAHAEQYSRKANLNVKGVVELENESVVGILTALGNGIDEPISESDIEMCHH</sequence>
<dbReference type="Proteomes" id="UP000821865">
    <property type="component" value="Chromosome 1"/>
</dbReference>
<name>A0ACB8DU00_DERSI</name>
<evidence type="ECO:0000313" key="1">
    <source>
        <dbReference type="EMBL" id="KAH7977594.1"/>
    </source>
</evidence>
<comment type="caution">
    <text evidence="1">The sequence shown here is derived from an EMBL/GenBank/DDBJ whole genome shotgun (WGS) entry which is preliminary data.</text>
</comment>
<dbReference type="EMBL" id="CM023470">
    <property type="protein sequence ID" value="KAH7977594.1"/>
    <property type="molecule type" value="Genomic_DNA"/>
</dbReference>
<proteinExistence type="predicted"/>
<accession>A0ACB8DU00</accession>
<reference evidence="1" key="1">
    <citation type="submission" date="2020-05" db="EMBL/GenBank/DDBJ databases">
        <title>Large-scale comparative analyses of tick genomes elucidate their genetic diversity and vector capacities.</title>
        <authorList>
            <person name="Jia N."/>
            <person name="Wang J."/>
            <person name="Shi W."/>
            <person name="Du L."/>
            <person name="Sun Y."/>
            <person name="Zhan W."/>
            <person name="Jiang J."/>
            <person name="Wang Q."/>
            <person name="Zhang B."/>
            <person name="Ji P."/>
            <person name="Sakyi L.B."/>
            <person name="Cui X."/>
            <person name="Yuan T."/>
            <person name="Jiang B."/>
            <person name="Yang W."/>
            <person name="Lam T.T.-Y."/>
            <person name="Chang Q."/>
            <person name="Ding S."/>
            <person name="Wang X."/>
            <person name="Zhu J."/>
            <person name="Ruan X."/>
            <person name="Zhao L."/>
            <person name="Wei J."/>
            <person name="Que T."/>
            <person name="Du C."/>
            <person name="Cheng J."/>
            <person name="Dai P."/>
            <person name="Han X."/>
            <person name="Huang E."/>
            <person name="Gao Y."/>
            <person name="Liu J."/>
            <person name="Shao H."/>
            <person name="Ye R."/>
            <person name="Li L."/>
            <person name="Wei W."/>
            <person name="Wang X."/>
            <person name="Wang C."/>
            <person name="Yang T."/>
            <person name="Huo Q."/>
            <person name="Li W."/>
            <person name="Guo W."/>
            <person name="Chen H."/>
            <person name="Zhou L."/>
            <person name="Ni X."/>
            <person name="Tian J."/>
            <person name="Zhou Y."/>
            <person name="Sheng Y."/>
            <person name="Liu T."/>
            <person name="Pan Y."/>
            <person name="Xia L."/>
            <person name="Li J."/>
            <person name="Zhao F."/>
            <person name="Cao W."/>
        </authorList>
    </citation>
    <scope>NUCLEOTIDE SEQUENCE</scope>
    <source>
        <strain evidence="1">Dsil-2018</strain>
    </source>
</reference>